<feature type="domain" description="Solute-binding protein family 3/N-terminal" evidence="3">
    <location>
        <begin position="264"/>
        <end position="487"/>
    </location>
</feature>
<evidence type="ECO:0000259" key="3">
    <source>
        <dbReference type="SMART" id="SM00062"/>
    </source>
</evidence>
<keyword evidence="1 2" id="KW-0732">Signal</keyword>
<comment type="caution">
    <text evidence="4">The sequence shown here is derived from an EMBL/GenBank/DDBJ whole genome shotgun (WGS) entry which is preliminary data.</text>
</comment>
<dbReference type="SUPFAM" id="SSF53850">
    <property type="entry name" value="Periplasmic binding protein-like II"/>
    <property type="match status" value="2"/>
</dbReference>
<dbReference type="Pfam" id="PF00497">
    <property type="entry name" value="SBP_bac_3"/>
    <property type="match status" value="2"/>
</dbReference>
<dbReference type="EMBL" id="CAJNOE010000005">
    <property type="protein sequence ID" value="CAF0716713.1"/>
    <property type="molecule type" value="Genomic_DNA"/>
</dbReference>
<protein>
    <recommendedName>
        <fullName evidence="3">Solute-binding protein family 3/N-terminal domain-containing protein</fullName>
    </recommendedName>
</protein>
<dbReference type="SMART" id="SM00062">
    <property type="entry name" value="PBPb"/>
    <property type="match status" value="1"/>
</dbReference>
<dbReference type="PANTHER" id="PTHR35936:SF17">
    <property type="entry name" value="ARGININE-BINDING EXTRACELLULAR PROTEIN ARTP"/>
    <property type="match status" value="1"/>
</dbReference>
<evidence type="ECO:0000313" key="4">
    <source>
        <dbReference type="EMBL" id="CAF0716713.1"/>
    </source>
</evidence>
<sequence length="488" mass="53476">MASQGLILLTIVSLIGLGNTKLTSSCDSMCNNGCTVKCLRTNIRCYLQSKQITIITATDQTSFITHSGNNPPSGFDVDLMKYIGDIYQIKFLYQYGQFSQFVPTVQNNTNIISISTQTDTLAREQLVNFVQFYTSGTGFIVRSTYHQTVNGLNDLCGKTVAVLASSTQESDVQAQNVKCKVAITIQSVSSIADMVNAVQMSAAEVGLYGEAVLKAIARKSNNQLKVVGQIYDIQPRASCDSMCNNGCTVKCLRTNIRCYLQSKQITIITATDQTSFITHSGNNPPSGFDVDLMKYIGDIYQINFLYQYGQFSQFVPTVQNNTNIISISTQTITLAREQLVNFVQFYTSGTGFIVRSTYHQTVNGLNDLCGKTVAVLASSTQESDVQAQNVKCKVAITIQSVPSISDMVNAVQTSAAEVGLYGEAVLKAIARKSNNQLKVVGQIYDIQPRGILCNKRNMPLCCALVTVFAHPELICLGRRVYQHVYQAL</sequence>
<accession>A0A813MIU4</accession>
<feature type="chain" id="PRO_5032367706" description="Solute-binding protein family 3/N-terminal domain-containing protein" evidence="2">
    <location>
        <begin position="21"/>
        <end position="488"/>
    </location>
</feature>
<organism evidence="4 5">
    <name type="scientific">Adineta steineri</name>
    <dbReference type="NCBI Taxonomy" id="433720"/>
    <lineage>
        <taxon>Eukaryota</taxon>
        <taxon>Metazoa</taxon>
        <taxon>Spiralia</taxon>
        <taxon>Gnathifera</taxon>
        <taxon>Rotifera</taxon>
        <taxon>Eurotatoria</taxon>
        <taxon>Bdelloidea</taxon>
        <taxon>Adinetida</taxon>
        <taxon>Adinetidae</taxon>
        <taxon>Adineta</taxon>
    </lineage>
</organism>
<reference evidence="4" key="1">
    <citation type="submission" date="2021-02" db="EMBL/GenBank/DDBJ databases">
        <authorList>
            <person name="Nowell W R."/>
        </authorList>
    </citation>
    <scope>NUCLEOTIDE SEQUENCE</scope>
</reference>
<evidence type="ECO:0000256" key="2">
    <source>
        <dbReference type="SAM" id="SignalP"/>
    </source>
</evidence>
<feature type="signal peptide" evidence="2">
    <location>
        <begin position="1"/>
        <end position="20"/>
    </location>
</feature>
<gene>
    <name evidence="4" type="ORF">IZO911_LOCUS1185</name>
</gene>
<dbReference type="InterPro" id="IPR001638">
    <property type="entry name" value="Solute-binding_3/MltF_N"/>
</dbReference>
<dbReference type="Gene3D" id="3.40.190.10">
    <property type="entry name" value="Periplasmic binding protein-like II"/>
    <property type="match status" value="4"/>
</dbReference>
<proteinExistence type="predicted"/>
<evidence type="ECO:0000313" key="5">
    <source>
        <dbReference type="Proteomes" id="UP000663860"/>
    </source>
</evidence>
<dbReference type="Proteomes" id="UP000663860">
    <property type="component" value="Unassembled WGS sequence"/>
</dbReference>
<dbReference type="PANTHER" id="PTHR35936">
    <property type="entry name" value="MEMBRANE-BOUND LYTIC MUREIN TRANSGLYCOSYLASE F"/>
    <property type="match status" value="1"/>
</dbReference>
<name>A0A813MIU4_9BILA</name>
<dbReference type="AlphaFoldDB" id="A0A813MIU4"/>
<evidence type="ECO:0000256" key="1">
    <source>
        <dbReference type="ARBA" id="ARBA00022729"/>
    </source>
</evidence>